<keyword evidence="2" id="KW-1185">Reference proteome</keyword>
<evidence type="ECO:0000313" key="2">
    <source>
        <dbReference type="Proteomes" id="UP001611383"/>
    </source>
</evidence>
<evidence type="ECO:0000313" key="1">
    <source>
        <dbReference type="EMBL" id="WNG48141.1"/>
    </source>
</evidence>
<name>A0ABY9WYB4_9BACT</name>
<organism evidence="1 2">
    <name type="scientific">Archangium minus</name>
    <dbReference type="NCBI Taxonomy" id="83450"/>
    <lineage>
        <taxon>Bacteria</taxon>
        <taxon>Pseudomonadati</taxon>
        <taxon>Myxococcota</taxon>
        <taxon>Myxococcia</taxon>
        <taxon>Myxococcales</taxon>
        <taxon>Cystobacterineae</taxon>
        <taxon>Archangiaceae</taxon>
        <taxon>Archangium</taxon>
    </lineage>
</organism>
<protein>
    <recommendedName>
        <fullName evidence="3">Lipoprotein</fullName>
    </recommendedName>
</protein>
<sequence length="518" mass="56165">MSLLPALTLHTLITMAAPDGGVPNPPGTLAWGGLSVQWTESKDVEGDGRAKEEARLRILDRAGQPLRVVEDAMFERVELRELTGTPPVELLVVARSDGGPRPLRSAYVFSQRSGRVENLLVFPAAELRLEDAAGLDVRATLPFAVHDPDQSLTEGRWLSCRFPLTWDGARFRDTRKQPIDDAQAGAAVACELPEQVSVERTPRWPPYCTTSLRRLTGVFGLPCEPSAPLWEKDPVLRALASVARRLREPAWVQPEVLSGNAPVPWGGLTVHQSLGDEQADGVRVVDASGKTVWSGPRGGKPDQVSMVELTGDSTPELLLTRAGEGSGGFGWAMVLGLTSSTPPQVQELLVVPWSNGRLRGVLRSQNRPELIFESTLVPREQWRMLALRWNGSTFADITRGHPQTLDEAARALRTLLAPTEEPRQLLGGDAVNDFYVHALLAGAGERPARALAQALANQRDTLFPGSERLPASVASEFTKLRRLLAGPACFFTGRAATRISGGFWSTGAPPEAPAQCLR</sequence>
<evidence type="ECO:0008006" key="3">
    <source>
        <dbReference type="Google" id="ProtNLM"/>
    </source>
</evidence>
<gene>
    <name evidence="1" type="ORF">F0U60_31370</name>
</gene>
<dbReference type="Proteomes" id="UP001611383">
    <property type="component" value="Chromosome"/>
</dbReference>
<dbReference type="RefSeq" id="WP_395805294.1">
    <property type="nucleotide sequence ID" value="NZ_CP043494.1"/>
</dbReference>
<accession>A0ABY9WYB4</accession>
<dbReference type="EMBL" id="CP043494">
    <property type="protein sequence ID" value="WNG48141.1"/>
    <property type="molecule type" value="Genomic_DNA"/>
</dbReference>
<proteinExistence type="predicted"/>
<reference evidence="1 2" key="1">
    <citation type="submission" date="2019-08" db="EMBL/GenBank/DDBJ databases">
        <title>Archangium and Cystobacter genomes.</title>
        <authorList>
            <person name="Chen I.-C.K."/>
            <person name="Wielgoss S."/>
        </authorList>
    </citation>
    <scope>NUCLEOTIDE SEQUENCE [LARGE SCALE GENOMIC DNA]</scope>
    <source>
        <strain evidence="1 2">Cbm 6</strain>
    </source>
</reference>